<proteinExistence type="predicted"/>
<name>A0AAV2R9C3_MEGNR</name>
<sequence>MRAPPLDTCAKWVKESCDDIKKPIIIKAFKKCCISNAMDGTEDDILWDHEIKNADRNEGEDLLAMEEDPHNDQISFHDVSAWQDLLSGDYDEDSDKENQA</sequence>
<comment type="caution">
    <text evidence="1">The sequence shown here is derived from an EMBL/GenBank/DDBJ whole genome shotgun (WGS) entry which is preliminary data.</text>
</comment>
<feature type="non-terminal residue" evidence="1">
    <location>
        <position position="100"/>
    </location>
</feature>
<dbReference type="EMBL" id="CAXKWB010018861">
    <property type="protein sequence ID" value="CAL4121299.1"/>
    <property type="molecule type" value="Genomic_DNA"/>
</dbReference>
<dbReference type="AlphaFoldDB" id="A0AAV2R9C3"/>
<accession>A0AAV2R9C3</accession>
<gene>
    <name evidence="1" type="ORF">MNOR_LOCUS22430</name>
</gene>
<dbReference type="Proteomes" id="UP001497623">
    <property type="component" value="Unassembled WGS sequence"/>
</dbReference>
<reference evidence="1 2" key="1">
    <citation type="submission" date="2024-05" db="EMBL/GenBank/DDBJ databases">
        <authorList>
            <person name="Wallberg A."/>
        </authorList>
    </citation>
    <scope>NUCLEOTIDE SEQUENCE [LARGE SCALE GENOMIC DNA]</scope>
</reference>
<protein>
    <submittedName>
        <fullName evidence="1">Uncharacterized protein</fullName>
    </submittedName>
</protein>
<evidence type="ECO:0000313" key="1">
    <source>
        <dbReference type="EMBL" id="CAL4121299.1"/>
    </source>
</evidence>
<evidence type="ECO:0000313" key="2">
    <source>
        <dbReference type="Proteomes" id="UP001497623"/>
    </source>
</evidence>
<organism evidence="1 2">
    <name type="scientific">Meganyctiphanes norvegica</name>
    <name type="common">Northern krill</name>
    <name type="synonym">Thysanopoda norvegica</name>
    <dbReference type="NCBI Taxonomy" id="48144"/>
    <lineage>
        <taxon>Eukaryota</taxon>
        <taxon>Metazoa</taxon>
        <taxon>Ecdysozoa</taxon>
        <taxon>Arthropoda</taxon>
        <taxon>Crustacea</taxon>
        <taxon>Multicrustacea</taxon>
        <taxon>Malacostraca</taxon>
        <taxon>Eumalacostraca</taxon>
        <taxon>Eucarida</taxon>
        <taxon>Euphausiacea</taxon>
        <taxon>Euphausiidae</taxon>
        <taxon>Meganyctiphanes</taxon>
    </lineage>
</organism>
<keyword evidence="2" id="KW-1185">Reference proteome</keyword>